<evidence type="ECO:0000259" key="5">
    <source>
        <dbReference type="Pfam" id="PF07731"/>
    </source>
</evidence>
<keyword evidence="8" id="KW-1185">Reference proteome</keyword>
<name>F4RZ43_MELLP</name>
<accession>F4RZ43</accession>
<dbReference type="SUPFAM" id="SSF49503">
    <property type="entry name" value="Cupredoxins"/>
    <property type="match status" value="3"/>
</dbReference>
<organism evidence="8">
    <name type="scientific">Melampsora larici-populina (strain 98AG31 / pathotype 3-4-7)</name>
    <name type="common">Poplar leaf rust fungus</name>
    <dbReference type="NCBI Taxonomy" id="747676"/>
    <lineage>
        <taxon>Eukaryota</taxon>
        <taxon>Fungi</taxon>
        <taxon>Dikarya</taxon>
        <taxon>Basidiomycota</taxon>
        <taxon>Pucciniomycotina</taxon>
        <taxon>Pucciniomycetes</taxon>
        <taxon>Pucciniales</taxon>
        <taxon>Melampsoraceae</taxon>
        <taxon>Melampsora</taxon>
    </lineage>
</organism>
<dbReference type="EMBL" id="GL883131">
    <property type="protein sequence ID" value="EGG02349.1"/>
    <property type="molecule type" value="Genomic_DNA"/>
</dbReference>
<dbReference type="InterPro" id="IPR001117">
    <property type="entry name" value="Cu-oxidase_2nd"/>
</dbReference>
<dbReference type="InParanoid" id="F4RZ43"/>
<dbReference type="AlphaFoldDB" id="F4RZ43"/>
<dbReference type="Pfam" id="PF00394">
    <property type="entry name" value="Cu-oxidase"/>
    <property type="match status" value="1"/>
</dbReference>
<dbReference type="CDD" id="cd13857">
    <property type="entry name" value="CuRO_1_Diphenol_Ox"/>
    <property type="match status" value="1"/>
</dbReference>
<dbReference type="InterPro" id="IPR011706">
    <property type="entry name" value="Cu-oxidase_C"/>
</dbReference>
<dbReference type="RefSeq" id="XP_007414334.1">
    <property type="nucleotide sequence ID" value="XM_007414272.1"/>
</dbReference>
<dbReference type="GO" id="GO:0005507">
    <property type="term" value="F:copper ion binding"/>
    <property type="evidence" value="ECO:0007669"/>
    <property type="project" value="InterPro"/>
</dbReference>
<evidence type="ECO:0000256" key="3">
    <source>
        <dbReference type="ARBA" id="ARBA00023180"/>
    </source>
</evidence>
<dbReference type="InterPro" id="IPR045087">
    <property type="entry name" value="Cu-oxidase_fam"/>
</dbReference>
<dbReference type="STRING" id="747676.F4RZ43"/>
<dbReference type="InterPro" id="IPR008972">
    <property type="entry name" value="Cupredoxin"/>
</dbReference>
<feature type="domain" description="Plastocyanin-like" evidence="4">
    <location>
        <begin position="172"/>
        <end position="317"/>
    </location>
</feature>
<evidence type="ECO:0000313" key="7">
    <source>
        <dbReference type="EMBL" id="EGG02349.1"/>
    </source>
</evidence>
<dbReference type="OrthoDB" id="2121828at2759"/>
<dbReference type="Gene3D" id="2.60.40.420">
    <property type="entry name" value="Cupredoxins - blue copper proteins"/>
    <property type="match status" value="3"/>
</dbReference>
<dbReference type="HOGENOM" id="CLU_006504_7_1_1"/>
<keyword evidence="3" id="KW-0325">Glycoprotein</keyword>
<reference evidence="8" key="1">
    <citation type="journal article" date="2011" name="Proc. Natl. Acad. Sci. U.S.A.">
        <title>Obligate biotrophy features unraveled by the genomic analysis of rust fungi.</title>
        <authorList>
            <person name="Duplessis S."/>
            <person name="Cuomo C.A."/>
            <person name="Lin Y.-C."/>
            <person name="Aerts A."/>
            <person name="Tisserant E."/>
            <person name="Veneault-Fourrey C."/>
            <person name="Joly D.L."/>
            <person name="Hacquard S."/>
            <person name="Amselem J."/>
            <person name="Cantarel B.L."/>
            <person name="Chiu R."/>
            <person name="Coutinho P.M."/>
            <person name="Feau N."/>
            <person name="Field M."/>
            <person name="Frey P."/>
            <person name="Gelhaye E."/>
            <person name="Goldberg J."/>
            <person name="Grabherr M.G."/>
            <person name="Kodira C.D."/>
            <person name="Kohler A."/>
            <person name="Kuees U."/>
            <person name="Lindquist E.A."/>
            <person name="Lucas S.M."/>
            <person name="Mago R."/>
            <person name="Mauceli E."/>
            <person name="Morin E."/>
            <person name="Murat C."/>
            <person name="Pangilinan J.L."/>
            <person name="Park R."/>
            <person name="Pearson M."/>
            <person name="Quesneville H."/>
            <person name="Rouhier N."/>
            <person name="Sakthikumar S."/>
            <person name="Salamov A.A."/>
            <person name="Schmutz J."/>
            <person name="Selles B."/>
            <person name="Shapiro H."/>
            <person name="Tanguay P."/>
            <person name="Tuskan G.A."/>
            <person name="Henrissat B."/>
            <person name="Van de Peer Y."/>
            <person name="Rouze P."/>
            <person name="Ellis J.G."/>
            <person name="Dodds P.N."/>
            <person name="Schein J.E."/>
            <person name="Zhong S."/>
            <person name="Hamelin R.C."/>
            <person name="Grigoriev I.V."/>
            <person name="Szabo L.J."/>
            <person name="Martin F."/>
        </authorList>
    </citation>
    <scope>NUCLEOTIDE SEQUENCE [LARGE SCALE GENOMIC DNA]</scope>
    <source>
        <strain evidence="8">98AG31 / pathotype 3-4-7</strain>
    </source>
</reference>
<dbReference type="Pfam" id="PF07732">
    <property type="entry name" value="Cu-oxidase_3"/>
    <property type="match status" value="1"/>
</dbReference>
<feature type="domain" description="Plastocyanin-like" evidence="5">
    <location>
        <begin position="446"/>
        <end position="552"/>
    </location>
</feature>
<dbReference type="KEGG" id="mlr:MELLADRAFT_124629"/>
<protein>
    <submittedName>
        <fullName evidence="7">Multi-copper oxidase laccase-like protein</fullName>
    </submittedName>
</protein>
<dbReference type="VEuPathDB" id="FungiDB:MELLADRAFT_124629"/>
<dbReference type="GO" id="GO:0016491">
    <property type="term" value="F:oxidoreductase activity"/>
    <property type="evidence" value="ECO:0007669"/>
    <property type="project" value="InterPro"/>
</dbReference>
<keyword evidence="2" id="KW-0186">Copper</keyword>
<dbReference type="PANTHER" id="PTHR11709">
    <property type="entry name" value="MULTI-COPPER OXIDASE"/>
    <property type="match status" value="1"/>
</dbReference>
<dbReference type="GeneID" id="18926868"/>
<comment type="similarity">
    <text evidence="1">Belongs to the multicopper oxidase family.</text>
</comment>
<feature type="domain" description="Plastocyanin-like" evidence="6">
    <location>
        <begin position="41"/>
        <end position="158"/>
    </location>
</feature>
<evidence type="ECO:0000256" key="1">
    <source>
        <dbReference type="ARBA" id="ARBA00010609"/>
    </source>
</evidence>
<sequence length="594" mass="64265">MTILFSSCYAAVKVNSSELYLSADFDITSKAQTRNYRWTLSNQTAAPDGYTRNMLVINSQFPGPLIEANEGDTINIVVTNTLKGSVSIHWHGIREFPLHQNGTGWMDGVTGVTQCPIPAGSTFTYTFTVSGQYGTFWYHAHSQNYAADGVAGPLIIHSVNDPLVRGVDYDQDVVLFINDWYHNLSALILDGQLSPEGYLGSVAAPSPNSALINGIGYFDCTNADPGSTCTTPTKYLTFDLHAGRKTRLRLIEGGSHALFRVSVDQHTLNVTEADATGVAGPTAVHRVPFHNGERYSAILDLSNDTVGSTFYLRAAMDTDCFAWLAPGMDGQAATARAIIRVVNATATTYNTTVTTPTSTDWSDSVSGDCLDLDPNTLVPLVPENACTNVLGRLFYESSFGFSTTTENSTTVSKGRFFVNDTTWLTYVYQPLLSEMTSGGRGFLNTSEVAAFTMETNGCYDIVINNLDAAINHPYHLRFVDGVDAKTVATGTGALNDTAAATLTYNTTNPLRRDSSQVERTEIVADNPGVWILHCHIGWHLGAGFAGVFVMNPAAVSKFKIPAANQALCDGATAATIDEIEPGRRKRSLQSTYQF</sequence>
<gene>
    <name evidence="7" type="ORF">MELLADRAFT_124629</name>
</gene>
<evidence type="ECO:0000256" key="2">
    <source>
        <dbReference type="ARBA" id="ARBA00023008"/>
    </source>
</evidence>
<evidence type="ECO:0000259" key="4">
    <source>
        <dbReference type="Pfam" id="PF00394"/>
    </source>
</evidence>
<dbReference type="Proteomes" id="UP000001072">
    <property type="component" value="Unassembled WGS sequence"/>
</dbReference>
<dbReference type="CDD" id="cd13883">
    <property type="entry name" value="CuRO_2_Diphenol_Ox"/>
    <property type="match status" value="1"/>
</dbReference>
<dbReference type="Pfam" id="PF07731">
    <property type="entry name" value="Cu-oxidase_2"/>
    <property type="match status" value="1"/>
</dbReference>
<evidence type="ECO:0000259" key="6">
    <source>
        <dbReference type="Pfam" id="PF07732"/>
    </source>
</evidence>
<dbReference type="PANTHER" id="PTHR11709:SF414">
    <property type="entry name" value="ADR239WP"/>
    <property type="match status" value="1"/>
</dbReference>
<dbReference type="eggNOG" id="KOG1263">
    <property type="taxonomic scope" value="Eukaryota"/>
</dbReference>
<evidence type="ECO:0000313" key="8">
    <source>
        <dbReference type="Proteomes" id="UP000001072"/>
    </source>
</evidence>
<proteinExistence type="inferred from homology"/>
<dbReference type="InterPro" id="IPR011707">
    <property type="entry name" value="Cu-oxidase-like_N"/>
</dbReference>